<protein>
    <submittedName>
        <fullName evidence="2">Uncharacterized protein</fullName>
    </submittedName>
</protein>
<feature type="region of interest" description="Disordered" evidence="1">
    <location>
        <begin position="261"/>
        <end position="427"/>
    </location>
</feature>
<organism evidence="2 3">
    <name type="scientific">Gonapodya prolifera (strain JEL478)</name>
    <name type="common">Monoblepharis prolifera</name>
    <dbReference type="NCBI Taxonomy" id="1344416"/>
    <lineage>
        <taxon>Eukaryota</taxon>
        <taxon>Fungi</taxon>
        <taxon>Fungi incertae sedis</taxon>
        <taxon>Chytridiomycota</taxon>
        <taxon>Chytridiomycota incertae sedis</taxon>
        <taxon>Monoblepharidomycetes</taxon>
        <taxon>Monoblepharidales</taxon>
        <taxon>Gonapodyaceae</taxon>
        <taxon>Gonapodya</taxon>
    </lineage>
</organism>
<evidence type="ECO:0000256" key="1">
    <source>
        <dbReference type="SAM" id="MobiDB-lite"/>
    </source>
</evidence>
<dbReference type="EMBL" id="KQ965742">
    <property type="protein sequence ID" value="KXS18336.1"/>
    <property type="molecule type" value="Genomic_DNA"/>
</dbReference>
<feature type="region of interest" description="Disordered" evidence="1">
    <location>
        <begin position="205"/>
        <end position="239"/>
    </location>
</feature>
<sequence length="427" mass="45090">MTRKRPRSSADSPIGDASSHALFPIVQTHFTDPALSHAKQTSGAFPPYLPGPALQDRDEDAMDIEDMDGDTGGLGGGDEQGFHTMLSRVGWRTGEHDMEDDDIFAGRLTKGYKRMKLNDGDTTVGGLVESYESPFLPKNNVYTSSTWSRKPEPATGEDFSNSRGASFETSSTKGQGTSRSYVGHAHLANQPFPASTAFPSPSPFSAVPHHTVDTNPNLLPPPVSLPPTPISPDLPPRGLFAEMPTASKVLPPVKISLRTPSLTTESAGNSNAFGSSTASAGQTYSASGWTPRPWGATLSPPTAAPRPLPPRPSDSATSPTDPSSSPYAQINSLLGSIHAGRMRRGRDGSTSGRQEEQVGSPVYDISGGRAGTHHGQLERVQEERRSAPSVYPKWAPPEAGMPVHQWVAPQGRMSGGGSSGMSGVESG</sequence>
<feature type="compositionally biased region" description="Low complexity" evidence="1">
    <location>
        <begin position="313"/>
        <end position="326"/>
    </location>
</feature>
<dbReference type="Proteomes" id="UP000070544">
    <property type="component" value="Unassembled WGS sequence"/>
</dbReference>
<reference evidence="2 3" key="1">
    <citation type="journal article" date="2015" name="Genome Biol. Evol.">
        <title>Phylogenomic analyses indicate that early fungi evolved digesting cell walls of algal ancestors of land plants.</title>
        <authorList>
            <person name="Chang Y."/>
            <person name="Wang S."/>
            <person name="Sekimoto S."/>
            <person name="Aerts A.L."/>
            <person name="Choi C."/>
            <person name="Clum A."/>
            <person name="LaButti K.M."/>
            <person name="Lindquist E.A."/>
            <person name="Yee Ngan C."/>
            <person name="Ohm R.A."/>
            <person name="Salamov A.A."/>
            <person name="Grigoriev I.V."/>
            <person name="Spatafora J.W."/>
            <person name="Berbee M.L."/>
        </authorList>
    </citation>
    <scope>NUCLEOTIDE SEQUENCE [LARGE SCALE GENOMIC DNA]</scope>
    <source>
        <strain evidence="2 3">JEL478</strain>
    </source>
</reference>
<feature type="compositionally biased region" description="Pro residues" evidence="1">
    <location>
        <begin position="302"/>
        <end position="312"/>
    </location>
</feature>
<feature type="compositionally biased region" description="Pro residues" evidence="1">
    <location>
        <begin position="218"/>
        <end position="235"/>
    </location>
</feature>
<feature type="region of interest" description="Disordered" evidence="1">
    <location>
        <begin position="34"/>
        <end position="56"/>
    </location>
</feature>
<proteinExistence type="predicted"/>
<name>A0A139ANM1_GONPJ</name>
<feature type="region of interest" description="Disordered" evidence="1">
    <location>
        <begin position="142"/>
        <end position="179"/>
    </location>
</feature>
<evidence type="ECO:0000313" key="2">
    <source>
        <dbReference type="EMBL" id="KXS18336.1"/>
    </source>
</evidence>
<keyword evidence="3" id="KW-1185">Reference proteome</keyword>
<accession>A0A139ANM1</accession>
<feature type="compositionally biased region" description="Basic and acidic residues" evidence="1">
    <location>
        <begin position="375"/>
        <end position="386"/>
    </location>
</feature>
<gene>
    <name evidence="2" type="ORF">M427DRAFT_153148</name>
</gene>
<evidence type="ECO:0000313" key="3">
    <source>
        <dbReference type="Proteomes" id="UP000070544"/>
    </source>
</evidence>
<dbReference type="AlphaFoldDB" id="A0A139ANM1"/>
<feature type="compositionally biased region" description="Polar residues" evidence="1">
    <location>
        <begin position="158"/>
        <end position="179"/>
    </location>
</feature>
<feature type="compositionally biased region" description="Polar residues" evidence="1">
    <location>
        <begin position="261"/>
        <end position="288"/>
    </location>
</feature>
<feature type="compositionally biased region" description="Gly residues" evidence="1">
    <location>
        <begin position="413"/>
        <end position="427"/>
    </location>
</feature>